<evidence type="ECO:0000313" key="1">
    <source>
        <dbReference type="EMBL" id="KAF0690988.1"/>
    </source>
</evidence>
<dbReference type="OrthoDB" id="79818at2759"/>
<dbReference type="EMBL" id="VJMH01002710">
    <property type="protein sequence ID" value="KAF0707881.1"/>
    <property type="molecule type" value="Genomic_DNA"/>
</dbReference>
<reference evidence="3" key="1">
    <citation type="submission" date="2019-06" db="EMBL/GenBank/DDBJ databases">
        <title>Genomics analysis of Aphanomyces spp. identifies a new class of oomycete effector associated with host adaptation.</title>
        <authorList>
            <person name="Gaulin E."/>
        </authorList>
    </citation>
    <scope>NUCLEOTIDE SEQUENCE</scope>
    <source>
        <strain evidence="3">CBS 578.67</strain>
    </source>
</reference>
<feature type="non-terminal residue" evidence="3">
    <location>
        <position position="93"/>
    </location>
</feature>
<organism evidence="3">
    <name type="scientific">Aphanomyces stellatus</name>
    <dbReference type="NCBI Taxonomy" id="120398"/>
    <lineage>
        <taxon>Eukaryota</taxon>
        <taxon>Sar</taxon>
        <taxon>Stramenopiles</taxon>
        <taxon>Oomycota</taxon>
        <taxon>Saprolegniomycetes</taxon>
        <taxon>Saprolegniales</taxon>
        <taxon>Verrucalvaceae</taxon>
        <taxon>Aphanomyces</taxon>
    </lineage>
</organism>
<sequence>MAPTYTSFDNKKVFNSTDADLNGLILDKAANIYAAPPGVETISAVIQADSQSIADAFYFKEKYTKTNGNLEIGLKQTWATTFAFWNANYILDI</sequence>
<proteinExistence type="predicted"/>
<protein>
    <submittedName>
        <fullName evidence="3">Uncharacterized protein</fullName>
    </submittedName>
</protein>
<comment type="caution">
    <text evidence="3">The sequence shown here is derived from an EMBL/GenBank/DDBJ whole genome shotgun (WGS) entry which is preliminary data.</text>
</comment>
<dbReference type="AlphaFoldDB" id="A0A6A4ZAH2"/>
<gene>
    <name evidence="3" type="ORF">As57867_006495</name>
    <name evidence="1" type="ORF">As57867_017643</name>
    <name evidence="2" type="ORF">As57867_017644</name>
</gene>
<dbReference type="EMBL" id="VJMH01006239">
    <property type="protein sequence ID" value="KAF0690989.1"/>
    <property type="molecule type" value="Genomic_DNA"/>
</dbReference>
<accession>A0A6A4ZAH2</accession>
<evidence type="ECO:0000313" key="3">
    <source>
        <dbReference type="EMBL" id="KAF0707881.1"/>
    </source>
</evidence>
<evidence type="ECO:0000313" key="2">
    <source>
        <dbReference type="EMBL" id="KAF0690989.1"/>
    </source>
</evidence>
<dbReference type="EMBL" id="VJMH01006239">
    <property type="protein sequence ID" value="KAF0690988.1"/>
    <property type="molecule type" value="Genomic_DNA"/>
</dbReference>
<name>A0A6A4ZAH2_9STRA</name>